<dbReference type="EMBL" id="MU167290">
    <property type="protein sequence ID" value="KAG0144687.1"/>
    <property type="molecule type" value="Genomic_DNA"/>
</dbReference>
<sequence>MFDKISNKHLQVGAKSWRPLAAGDPKKRGGITANRGVFICNLHNQQQQASPAPDHNPTSPLHEPSIHQELPVNQEFDQTPGVHFASPHDSVPASAHSHHSGMVPSHHSEIAPSHHSGLASSHHSGLAPSHHSATHSVMSGISGRDLMANHSTAEELVPLPPQEDRPSTADLDAAVTEGILMRTREDIEEQERALAELQKAQELLALRESEIRSKEEAFQLMLEAEKIRIEEDAKMAQEAADRAACEAQLKAEAEQRAIVEQIERERKEAEREKEERQRELEDQQRENEERQREIQEKQREIQEKEQAMLVELENERQRLAEEAKQTLEENIREQRRREEEARLEEQMARIRAEEEARTEREEQIAAEQRAKEEAKRAMCNRIHERENALRTAVFEHQRQWNRPMAPFSPLPIRELNPVSYAQAYSSPDVYAYSLPPSPSMPRSPLFVPPEVKHAARVQQQKYEAALKRQEEERRIKEEQSKTAQLEAQLKAAADQLAAEQEQAERVKREHLAKIEELQRRTRATEQAKREELQEAELKKERERLLEKSNAVDLAIRQEWEAKRREEEEEIMKRERERVARLQAEQAAGKHYSSSQSGQSDDDETAARKRGAEAATYFMAKQALSRPLRTRKLSTSHLPTKSTLATVRQRRASYTETPPLVTNLSTSHKLTSPGSGFMVFSFDEVPGYAHDVMKEVESSYIMDVDQAPALDFLRHTEEGKSLARLGQLAAVQALVKVAQEIRADAIIKLTTQGPVAIKSNQVNFSARGLAVTLKFPSPDKVLHHTPTASMYHAGQSTKDVVKSVHNPAASAPVRALQTPALSMKSEPFDISSPKVTSLRTKLDHPTLSSDVGLEHSGQTPTWKFRIVPPSVSSKSSSPLIQASDVPAVASSSPLEKTTSSSPDTALPSPPNFTQPASTSSPKTQRSSREVARSRAQSVSRASTAASSSRHHSPVMPNESEPVEEPAVGPAKAPSANTPTSRSPVVKSVQEPAVCQTPRVISKPAEFERATKSPKSRYAATPATRTVSSPRESPRSNRHSYPSEPITPASPKPIRSSSRPRSILRQSSPSRAPSGRAQRADESPPPDPKSSFPSSPEARSKRYSATQVPLPDTPHQSHRLSVPKTPRQIPLPDSPESRRSVHFPDVWIGDHWDHRSPSMGSLVAPLTPKVDAYRSRQQSISSKDFGKYLFFIFLIKSR</sequence>
<evidence type="ECO:0000256" key="2">
    <source>
        <dbReference type="SAM" id="MobiDB-lite"/>
    </source>
</evidence>
<dbReference type="OrthoDB" id="2506617at2759"/>
<dbReference type="AlphaFoldDB" id="A0A9P6NFL8"/>
<feature type="region of interest" description="Disordered" evidence="2">
    <location>
        <begin position="862"/>
        <end position="1136"/>
    </location>
</feature>
<dbReference type="GO" id="GO:0000146">
    <property type="term" value="F:microfilament motor activity"/>
    <property type="evidence" value="ECO:0007669"/>
    <property type="project" value="TreeGrafter"/>
</dbReference>
<keyword evidence="4" id="KW-1185">Reference proteome</keyword>
<evidence type="ECO:0000313" key="4">
    <source>
        <dbReference type="Proteomes" id="UP000886653"/>
    </source>
</evidence>
<keyword evidence="1" id="KW-0175">Coiled coil</keyword>
<proteinExistence type="predicted"/>
<feature type="region of interest" description="Disordered" evidence="2">
    <location>
        <begin position="580"/>
        <end position="610"/>
    </location>
</feature>
<dbReference type="GO" id="GO:0005737">
    <property type="term" value="C:cytoplasm"/>
    <property type="evidence" value="ECO:0007669"/>
    <property type="project" value="TreeGrafter"/>
</dbReference>
<accession>A0A9P6NFL8</accession>
<comment type="caution">
    <text evidence="3">The sequence shown here is derived from an EMBL/GenBank/DDBJ whole genome shotgun (WGS) entry which is preliminary data.</text>
</comment>
<dbReference type="PANTHER" id="PTHR45615:SF40">
    <property type="entry name" value="MYOSIN HEAVY CHAIN, NON-MUSCLE"/>
    <property type="match status" value="1"/>
</dbReference>
<evidence type="ECO:0000256" key="1">
    <source>
        <dbReference type="SAM" id="Coils"/>
    </source>
</evidence>
<dbReference type="GO" id="GO:0032982">
    <property type="term" value="C:myosin filament"/>
    <property type="evidence" value="ECO:0007669"/>
    <property type="project" value="TreeGrafter"/>
</dbReference>
<dbReference type="GO" id="GO:0016460">
    <property type="term" value="C:myosin II complex"/>
    <property type="evidence" value="ECO:0007669"/>
    <property type="project" value="TreeGrafter"/>
</dbReference>
<protein>
    <submittedName>
        <fullName evidence="3">Uncharacterized protein</fullName>
    </submittedName>
</protein>
<feature type="compositionally biased region" description="Low complexity" evidence="2">
    <location>
        <begin position="866"/>
        <end position="901"/>
    </location>
</feature>
<dbReference type="Proteomes" id="UP000886653">
    <property type="component" value="Unassembled WGS sequence"/>
</dbReference>
<feature type="region of interest" description="Disordered" evidence="2">
    <location>
        <begin position="45"/>
        <end position="65"/>
    </location>
</feature>
<feature type="compositionally biased region" description="Low complexity" evidence="2">
    <location>
        <begin position="113"/>
        <end position="127"/>
    </location>
</feature>
<feature type="region of interest" description="Disordered" evidence="2">
    <location>
        <begin position="78"/>
        <end position="137"/>
    </location>
</feature>
<gene>
    <name evidence="3" type="ORF">CROQUDRAFT_611470</name>
</gene>
<reference evidence="3" key="1">
    <citation type="submission" date="2013-11" db="EMBL/GenBank/DDBJ databases">
        <title>Genome sequence of the fusiform rust pathogen reveals effectors for host alternation and coevolution with pine.</title>
        <authorList>
            <consortium name="DOE Joint Genome Institute"/>
            <person name="Smith K."/>
            <person name="Pendleton A."/>
            <person name="Kubisiak T."/>
            <person name="Anderson C."/>
            <person name="Salamov A."/>
            <person name="Aerts A."/>
            <person name="Riley R."/>
            <person name="Clum A."/>
            <person name="Lindquist E."/>
            <person name="Ence D."/>
            <person name="Campbell M."/>
            <person name="Kronenberg Z."/>
            <person name="Feau N."/>
            <person name="Dhillon B."/>
            <person name="Hamelin R."/>
            <person name="Burleigh J."/>
            <person name="Smith J."/>
            <person name="Yandell M."/>
            <person name="Nelson C."/>
            <person name="Grigoriev I."/>
            <person name="Davis J."/>
        </authorList>
    </citation>
    <scope>NUCLEOTIDE SEQUENCE</scope>
    <source>
        <strain evidence="3">G11</strain>
    </source>
</reference>
<evidence type="ECO:0000313" key="3">
    <source>
        <dbReference type="EMBL" id="KAG0144687.1"/>
    </source>
</evidence>
<dbReference type="PANTHER" id="PTHR45615">
    <property type="entry name" value="MYOSIN HEAVY CHAIN, NON-MUSCLE"/>
    <property type="match status" value="1"/>
</dbReference>
<feature type="compositionally biased region" description="Polar residues" evidence="2">
    <location>
        <begin position="912"/>
        <end position="922"/>
    </location>
</feature>
<feature type="compositionally biased region" description="Low complexity" evidence="2">
    <location>
        <begin position="932"/>
        <end position="946"/>
    </location>
</feature>
<feature type="compositionally biased region" description="Low complexity" evidence="2">
    <location>
        <begin position="1050"/>
        <end position="1069"/>
    </location>
</feature>
<name>A0A9P6NFL8_9BASI</name>
<feature type="region of interest" description="Disordered" evidence="2">
    <location>
        <begin position="266"/>
        <end position="299"/>
    </location>
</feature>
<feature type="coiled-coil region" evidence="1">
    <location>
        <begin position="180"/>
        <end position="217"/>
    </location>
</feature>
<dbReference type="GO" id="GO:0051015">
    <property type="term" value="F:actin filament binding"/>
    <property type="evidence" value="ECO:0007669"/>
    <property type="project" value="TreeGrafter"/>
</dbReference>
<organism evidence="3 4">
    <name type="scientific">Cronartium quercuum f. sp. fusiforme G11</name>
    <dbReference type="NCBI Taxonomy" id="708437"/>
    <lineage>
        <taxon>Eukaryota</taxon>
        <taxon>Fungi</taxon>
        <taxon>Dikarya</taxon>
        <taxon>Basidiomycota</taxon>
        <taxon>Pucciniomycotina</taxon>
        <taxon>Pucciniomycetes</taxon>
        <taxon>Pucciniales</taxon>
        <taxon>Coleosporiaceae</taxon>
        <taxon>Cronartium</taxon>
    </lineage>
</organism>